<evidence type="ECO:0000313" key="3">
    <source>
        <dbReference type="Proteomes" id="UP000317209"/>
    </source>
</evidence>
<dbReference type="AlphaFoldDB" id="A0A543BQX0"/>
<sequence length="117" mass="13381">MSGRELDPDGTDSYHPEHPWEQAGHPLYLAPSKRTTLNWPPEPAYPAGPHEAKQWDRLPVRVKPEPSWRREYGYAHPKPRRPLACLLGLHAYPTHVQAHTHAPAPITCERCGHPRRP</sequence>
<feature type="compositionally biased region" description="Basic and acidic residues" evidence="1">
    <location>
        <begin position="1"/>
        <end position="20"/>
    </location>
</feature>
<dbReference type="RefSeq" id="WP_141872999.1">
    <property type="nucleotide sequence ID" value="NZ_VFOX01000001.1"/>
</dbReference>
<reference evidence="2 3" key="1">
    <citation type="submission" date="2019-06" db="EMBL/GenBank/DDBJ databases">
        <title>Sequencing the genomes of 1000 actinobacteria strains.</title>
        <authorList>
            <person name="Klenk H.-P."/>
        </authorList>
    </citation>
    <scope>NUCLEOTIDE SEQUENCE [LARGE SCALE GENOMIC DNA]</scope>
    <source>
        <strain evidence="2 3">DSM 20169</strain>
    </source>
</reference>
<protein>
    <submittedName>
        <fullName evidence="2">Uncharacterized protein</fullName>
    </submittedName>
</protein>
<feature type="region of interest" description="Disordered" evidence="1">
    <location>
        <begin position="1"/>
        <end position="27"/>
    </location>
</feature>
<dbReference type="OrthoDB" id="5194669at2"/>
<accession>A0A543BQX0</accession>
<comment type="caution">
    <text evidence="2">The sequence shown here is derived from an EMBL/GenBank/DDBJ whole genome shotgun (WGS) entry which is preliminary data.</text>
</comment>
<organism evidence="2 3">
    <name type="scientific">Microbacterium saperdae</name>
    <dbReference type="NCBI Taxonomy" id="69368"/>
    <lineage>
        <taxon>Bacteria</taxon>
        <taxon>Bacillati</taxon>
        <taxon>Actinomycetota</taxon>
        <taxon>Actinomycetes</taxon>
        <taxon>Micrococcales</taxon>
        <taxon>Microbacteriaceae</taxon>
        <taxon>Microbacterium</taxon>
    </lineage>
</organism>
<evidence type="ECO:0000313" key="2">
    <source>
        <dbReference type="EMBL" id="TQL87222.1"/>
    </source>
</evidence>
<gene>
    <name evidence="2" type="ORF">FB560_2889</name>
</gene>
<name>A0A543BQX0_9MICO</name>
<dbReference type="Proteomes" id="UP000317209">
    <property type="component" value="Unassembled WGS sequence"/>
</dbReference>
<dbReference type="EMBL" id="VFOX01000001">
    <property type="protein sequence ID" value="TQL87222.1"/>
    <property type="molecule type" value="Genomic_DNA"/>
</dbReference>
<proteinExistence type="predicted"/>
<evidence type="ECO:0000256" key="1">
    <source>
        <dbReference type="SAM" id="MobiDB-lite"/>
    </source>
</evidence>
<keyword evidence="3" id="KW-1185">Reference proteome</keyword>